<organism evidence="5 6">
    <name type="scientific">Nesterenkonia flava</name>
    <dbReference type="NCBI Taxonomy" id="469799"/>
    <lineage>
        <taxon>Bacteria</taxon>
        <taxon>Bacillati</taxon>
        <taxon>Actinomycetota</taxon>
        <taxon>Actinomycetes</taxon>
        <taxon>Micrococcales</taxon>
        <taxon>Micrococcaceae</taxon>
        <taxon>Nesterenkonia</taxon>
    </lineage>
</organism>
<comment type="caution">
    <text evidence="5">The sequence shown here is derived from an EMBL/GenBank/DDBJ whole genome shotgun (WGS) entry which is preliminary data.</text>
</comment>
<reference evidence="6" key="1">
    <citation type="submission" date="2023-07" db="EMBL/GenBank/DDBJ databases">
        <title>Description of three actinobacteria isolated from air of manufacturing shop in a pharmaceutical factory.</title>
        <authorList>
            <person name="Zhang D.-F."/>
        </authorList>
    </citation>
    <scope>NUCLEOTIDE SEQUENCE [LARGE SCALE GENOMIC DNA]</scope>
    <source>
        <strain evidence="6">CCTCC AB 207010</strain>
    </source>
</reference>
<evidence type="ECO:0000256" key="2">
    <source>
        <dbReference type="SAM" id="MobiDB-lite"/>
    </source>
</evidence>
<evidence type="ECO:0000313" key="6">
    <source>
        <dbReference type="Proteomes" id="UP001260872"/>
    </source>
</evidence>
<dbReference type="RefSeq" id="WP_310536450.1">
    <property type="nucleotide sequence ID" value="NZ_BAAAOC010000024.1"/>
</dbReference>
<feature type="region of interest" description="Disordered" evidence="2">
    <location>
        <begin position="24"/>
        <end position="63"/>
    </location>
</feature>
<proteinExistence type="inferred from homology"/>
<keyword evidence="3" id="KW-0732">Signal</keyword>
<comment type="similarity">
    <text evidence="1">Belongs to the Cu-Zn superoxide dismutase family.</text>
</comment>
<evidence type="ECO:0000259" key="4">
    <source>
        <dbReference type="Pfam" id="PF00080"/>
    </source>
</evidence>
<feature type="region of interest" description="Disordered" evidence="2">
    <location>
        <begin position="139"/>
        <end position="164"/>
    </location>
</feature>
<feature type="chain" id="PRO_5046982519" evidence="3">
    <location>
        <begin position="26"/>
        <end position="256"/>
    </location>
</feature>
<accession>A0ABU1FSC1</accession>
<dbReference type="EMBL" id="JAVKGT010000005">
    <property type="protein sequence ID" value="MDR5711063.1"/>
    <property type="molecule type" value="Genomic_DNA"/>
</dbReference>
<evidence type="ECO:0000256" key="1">
    <source>
        <dbReference type="ARBA" id="ARBA00010457"/>
    </source>
</evidence>
<dbReference type="Pfam" id="PF00080">
    <property type="entry name" value="Sod_Cu"/>
    <property type="match status" value="1"/>
</dbReference>
<sequence length="256" mass="26520">MNAKTWQIPAVALSLAALLVTGCGGDDTPSDEETTGTQAPAENNAAQEGGADSSAQGAGGQENPDAVAELYDQASNPIGTVRFTELEEGMLLEAEMQDLVPGFRALTVHETGLCEPQSVNDWGQVGDFYSAGGHLPGLPPEDPGVVEGEDAPEESPTPEGMDGQQEGADIYHPDHAGDLPNLLVNHDGTARMSVVTDRLSLDLLTSDDGAAVIVHAEADHHGNIPDRYAYGGLDYESLVTGDTGARLACGVVETTG</sequence>
<feature type="compositionally biased region" description="Low complexity" evidence="2">
    <location>
        <begin position="45"/>
        <end position="56"/>
    </location>
</feature>
<feature type="domain" description="Superoxide dismutase copper/zinc binding" evidence="4">
    <location>
        <begin position="79"/>
        <end position="252"/>
    </location>
</feature>
<dbReference type="InterPro" id="IPR024134">
    <property type="entry name" value="SOD_Cu/Zn_/chaperone"/>
</dbReference>
<keyword evidence="6" id="KW-1185">Reference proteome</keyword>
<dbReference type="SUPFAM" id="SSF49329">
    <property type="entry name" value="Cu,Zn superoxide dismutase-like"/>
    <property type="match status" value="1"/>
</dbReference>
<evidence type="ECO:0000313" key="5">
    <source>
        <dbReference type="EMBL" id="MDR5711063.1"/>
    </source>
</evidence>
<dbReference type="PANTHER" id="PTHR10003">
    <property type="entry name" value="SUPEROXIDE DISMUTASE CU-ZN -RELATED"/>
    <property type="match status" value="1"/>
</dbReference>
<evidence type="ECO:0000256" key="3">
    <source>
        <dbReference type="SAM" id="SignalP"/>
    </source>
</evidence>
<gene>
    <name evidence="5" type="ORF">RH857_02760</name>
</gene>
<name>A0ABU1FSC1_9MICC</name>
<dbReference type="Proteomes" id="UP001260872">
    <property type="component" value="Unassembled WGS sequence"/>
</dbReference>
<feature type="signal peptide" evidence="3">
    <location>
        <begin position="1"/>
        <end position="25"/>
    </location>
</feature>
<dbReference type="InterPro" id="IPR001424">
    <property type="entry name" value="SOD_Cu_Zn_dom"/>
</dbReference>
<dbReference type="PROSITE" id="PS51257">
    <property type="entry name" value="PROKAR_LIPOPROTEIN"/>
    <property type="match status" value="1"/>
</dbReference>
<dbReference type="InterPro" id="IPR036423">
    <property type="entry name" value="SOD-like_Cu/Zn_dom_sf"/>
</dbReference>
<dbReference type="Gene3D" id="2.60.40.200">
    <property type="entry name" value="Superoxide dismutase, copper/zinc binding domain"/>
    <property type="match status" value="1"/>
</dbReference>
<protein>
    <submittedName>
        <fullName evidence="5">Superoxide dismutase family protein</fullName>
    </submittedName>
</protein>